<keyword evidence="2" id="KW-1185">Reference proteome</keyword>
<gene>
    <name evidence="1" type="ORF">Taro_040540</name>
</gene>
<evidence type="ECO:0000313" key="2">
    <source>
        <dbReference type="Proteomes" id="UP000652761"/>
    </source>
</evidence>
<reference evidence="1" key="1">
    <citation type="submission" date="2017-07" db="EMBL/GenBank/DDBJ databases">
        <title>Taro Niue Genome Assembly and Annotation.</title>
        <authorList>
            <person name="Atibalentja N."/>
            <person name="Keating K."/>
            <person name="Fields C.J."/>
        </authorList>
    </citation>
    <scope>NUCLEOTIDE SEQUENCE</scope>
    <source>
        <strain evidence="1">Niue_2</strain>
        <tissue evidence="1">Leaf</tissue>
    </source>
</reference>
<dbReference type="EMBL" id="NMUH01003935">
    <property type="protein sequence ID" value="MQM07699.1"/>
    <property type="molecule type" value="Genomic_DNA"/>
</dbReference>
<dbReference type="Proteomes" id="UP000652761">
    <property type="component" value="Unassembled WGS sequence"/>
</dbReference>
<accession>A0A843WDH2</accession>
<proteinExistence type="predicted"/>
<sequence length="34" mass="3781">MMAGFVVSGCSRLLCWAKPPRYNVYLLTCGISDQ</sequence>
<dbReference type="AlphaFoldDB" id="A0A843WDH2"/>
<name>A0A843WDH2_COLES</name>
<comment type="caution">
    <text evidence="1">The sequence shown here is derived from an EMBL/GenBank/DDBJ whole genome shotgun (WGS) entry which is preliminary data.</text>
</comment>
<evidence type="ECO:0000313" key="1">
    <source>
        <dbReference type="EMBL" id="MQM07699.1"/>
    </source>
</evidence>
<protein>
    <submittedName>
        <fullName evidence="1">Uncharacterized protein</fullName>
    </submittedName>
</protein>
<organism evidence="1 2">
    <name type="scientific">Colocasia esculenta</name>
    <name type="common">Wild taro</name>
    <name type="synonym">Arum esculentum</name>
    <dbReference type="NCBI Taxonomy" id="4460"/>
    <lineage>
        <taxon>Eukaryota</taxon>
        <taxon>Viridiplantae</taxon>
        <taxon>Streptophyta</taxon>
        <taxon>Embryophyta</taxon>
        <taxon>Tracheophyta</taxon>
        <taxon>Spermatophyta</taxon>
        <taxon>Magnoliopsida</taxon>
        <taxon>Liliopsida</taxon>
        <taxon>Araceae</taxon>
        <taxon>Aroideae</taxon>
        <taxon>Colocasieae</taxon>
        <taxon>Colocasia</taxon>
    </lineage>
</organism>
<feature type="non-terminal residue" evidence="1">
    <location>
        <position position="1"/>
    </location>
</feature>